<organism evidence="3 4">
    <name type="scientific">Actinacidiphila acidipaludis</name>
    <dbReference type="NCBI Taxonomy" id="2873382"/>
    <lineage>
        <taxon>Bacteria</taxon>
        <taxon>Bacillati</taxon>
        <taxon>Actinomycetota</taxon>
        <taxon>Actinomycetes</taxon>
        <taxon>Kitasatosporales</taxon>
        <taxon>Streptomycetaceae</taxon>
        <taxon>Actinacidiphila</taxon>
    </lineage>
</organism>
<feature type="compositionally biased region" description="Low complexity" evidence="1">
    <location>
        <begin position="191"/>
        <end position="202"/>
    </location>
</feature>
<reference evidence="3 4" key="1">
    <citation type="submission" date="2021-08" db="EMBL/GenBank/DDBJ databases">
        <title>WGS of actinomycetes from Thailand.</title>
        <authorList>
            <person name="Thawai C."/>
        </authorList>
    </citation>
    <scope>NUCLEOTIDE SEQUENCE [LARGE SCALE GENOMIC DNA]</scope>
    <source>
        <strain evidence="3 4">PLK6-54</strain>
    </source>
</reference>
<dbReference type="EMBL" id="JAINZZ010000008">
    <property type="protein sequence ID" value="MBY8877933.1"/>
    <property type="molecule type" value="Genomic_DNA"/>
</dbReference>
<dbReference type="Proteomes" id="UP000778578">
    <property type="component" value="Unassembled WGS sequence"/>
</dbReference>
<comment type="caution">
    <text evidence="3">The sequence shown here is derived from an EMBL/GenBank/DDBJ whole genome shotgun (WGS) entry which is preliminary data.</text>
</comment>
<accession>A0ABS7Q439</accession>
<evidence type="ECO:0000256" key="1">
    <source>
        <dbReference type="SAM" id="MobiDB-lite"/>
    </source>
</evidence>
<proteinExistence type="predicted"/>
<dbReference type="PANTHER" id="PTHR43745">
    <property type="entry name" value="NITROREDUCTASE MJ1384-RELATED"/>
    <property type="match status" value="1"/>
</dbReference>
<feature type="domain" description="Nitroreductase" evidence="2">
    <location>
        <begin position="460"/>
        <end position="556"/>
    </location>
</feature>
<keyword evidence="4" id="KW-1185">Reference proteome</keyword>
<protein>
    <submittedName>
        <fullName evidence="3">Nitroreductase family protein</fullName>
    </submittedName>
</protein>
<name>A0ABS7Q439_9ACTN</name>
<evidence type="ECO:0000259" key="2">
    <source>
        <dbReference type="Pfam" id="PF00881"/>
    </source>
</evidence>
<dbReference type="Pfam" id="PF00881">
    <property type="entry name" value="Nitroreductase"/>
    <property type="match status" value="1"/>
</dbReference>
<evidence type="ECO:0000313" key="3">
    <source>
        <dbReference type="EMBL" id="MBY8877933.1"/>
    </source>
</evidence>
<dbReference type="PANTHER" id="PTHR43745:SF2">
    <property type="entry name" value="NITROREDUCTASE MJ1384-RELATED"/>
    <property type="match status" value="1"/>
</dbReference>
<dbReference type="RefSeq" id="WP_222962082.1">
    <property type="nucleotide sequence ID" value="NZ_JAINZZ010000008.1"/>
</dbReference>
<dbReference type="InterPro" id="IPR000415">
    <property type="entry name" value="Nitroreductase-like"/>
</dbReference>
<dbReference type="InterPro" id="IPR052544">
    <property type="entry name" value="Bacteriocin_Proc_Enz"/>
</dbReference>
<dbReference type="SUPFAM" id="SSF55469">
    <property type="entry name" value="FMN-dependent nitroreductase-like"/>
    <property type="match status" value="1"/>
</dbReference>
<sequence>MSQERTQLVQGYVESVFRRGREPMEPIGFSPDWEDQPSRHKTYLGVRRFPLPQGAGHPLAPAGDVLLGDGPAGQGPPWTSESLAALLRLSYGVLDRRLRVSWNQDSHVRVLYPEALWGRGTASGGGMYPLEMYWVAGPGGDLTPGVYHYSTAHHAFERLLTGDLTDEVRAACATGGSQAAGEGQHREGQTGEEQPGGAQPGQEAAANGFLLVTVRFWKNAFKYNSFCYHVVTQDVGALLGCWDMIARGTGRRLSRALWFDDERLNRLLGIVTDEESVLAVVPLPFGTPGAPAPGSPVAALPGDGARGGLIDRPSFERSARTRIFEQVRDVHQAVLADRRPRPARETARDLAPRPATGSDAVDLPAPLSERLTADVGDVLRSRRTSFGSFVRSRLLELDELATVLAGTVSARRYTSDVVPEDVGLTGLHVLANRVGGLPSGTYRYDPDGHRLLVARQEPIAEMLQHSYYLSNYNLEQVGAVLAVSGRWRSVLEAYGSRGYRVLNAEVGALAQTAYTTAAALGVGCGAVLGFDNIAMDEAVGLDDGDERTFLFVLLGHERADRADYDYRLL</sequence>
<feature type="region of interest" description="Disordered" evidence="1">
    <location>
        <begin position="175"/>
        <end position="202"/>
    </location>
</feature>
<feature type="compositionally biased region" description="Basic and acidic residues" evidence="1">
    <location>
        <begin position="336"/>
        <end position="351"/>
    </location>
</feature>
<feature type="region of interest" description="Disordered" evidence="1">
    <location>
        <begin position="336"/>
        <end position="365"/>
    </location>
</feature>
<evidence type="ECO:0000313" key="4">
    <source>
        <dbReference type="Proteomes" id="UP000778578"/>
    </source>
</evidence>
<gene>
    <name evidence="3" type="ORF">K7862_09870</name>
</gene>
<dbReference type="Gene3D" id="3.40.109.10">
    <property type="entry name" value="NADH Oxidase"/>
    <property type="match status" value="2"/>
</dbReference>
<dbReference type="InterPro" id="IPR029479">
    <property type="entry name" value="Nitroreductase"/>
</dbReference>